<dbReference type="Proteomes" id="UP000798662">
    <property type="component" value="Chromosome 1"/>
</dbReference>
<proteinExistence type="predicted"/>
<comment type="caution">
    <text evidence="1">The sequence shown here is derived from an EMBL/GenBank/DDBJ whole genome shotgun (WGS) entry which is preliminary data.</text>
</comment>
<sequence length="573" mass="56807">MFAKLKNKSLPFIYPGYVASLCVLRDTHYEVDVGPFLHDAATLCEPRTKGVLGLAALRAVLLLLTAELTRAPPDRAARHVTLVIRRVLLDTSVFPSEVAAQAALADIADTLDARGRPSLALDVLAAMLDAWEEHALVALRAYLAYERLPDDKAVVLGTLRLAAAAWARGARVLPAPPRPPRGVDLVELVADASRNRRVDVAEVAREARGAVDALFGRVVACRAPTLVRFAAAVAAAPPQEGALIGSLLGWVVALLRLWRWGIGAAATSRVVGGPSAAPRAETGVATAAGPATAAPAPRAVGECGEHRQRRRRRRRGGGSVGDTVGGGGGGGGGGWGDSRGGGGGGGGVDGGDGSPLDVASLWKTMLVVAFATAALPRLVDGAVVGRDGADAAAAAASYVDWHRGRQLIRSAMAAWADAGAAAASASGTGGWGGSGGGGGGGGGGVGGGSGEPPGLAAAGGGPSITPLTGLLRDADDARGTIVEACVAAHPLAFDVMLAEVASRGWGVPSAGGAGRGGGGGGGGVNGTPAALLGHLAAAHAALDALPDADGRGGVAAARLHFGELVAGGAAAFW</sequence>
<keyword evidence="2" id="KW-1185">Reference proteome</keyword>
<name>A0ACC3BMY4_PYRYE</name>
<accession>A0ACC3BMY4</accession>
<protein>
    <submittedName>
        <fullName evidence="1">Uncharacterized protein</fullName>
    </submittedName>
</protein>
<organism evidence="1 2">
    <name type="scientific">Pyropia yezoensis</name>
    <name type="common">Susabi-nori</name>
    <name type="synonym">Porphyra yezoensis</name>
    <dbReference type="NCBI Taxonomy" id="2788"/>
    <lineage>
        <taxon>Eukaryota</taxon>
        <taxon>Rhodophyta</taxon>
        <taxon>Bangiophyceae</taxon>
        <taxon>Bangiales</taxon>
        <taxon>Bangiaceae</taxon>
        <taxon>Pyropia</taxon>
    </lineage>
</organism>
<evidence type="ECO:0000313" key="1">
    <source>
        <dbReference type="EMBL" id="KAK1859089.1"/>
    </source>
</evidence>
<evidence type="ECO:0000313" key="2">
    <source>
        <dbReference type="Proteomes" id="UP000798662"/>
    </source>
</evidence>
<dbReference type="EMBL" id="CM020618">
    <property type="protein sequence ID" value="KAK1859089.1"/>
    <property type="molecule type" value="Genomic_DNA"/>
</dbReference>
<gene>
    <name evidence="1" type="ORF">I4F81_001687</name>
</gene>
<reference evidence="1" key="1">
    <citation type="submission" date="2019-11" db="EMBL/GenBank/DDBJ databases">
        <title>Nori genome reveals adaptations in red seaweeds to the harsh intertidal environment.</title>
        <authorList>
            <person name="Wang D."/>
            <person name="Mao Y."/>
        </authorList>
    </citation>
    <scope>NUCLEOTIDE SEQUENCE</scope>
    <source>
        <tissue evidence="1">Gametophyte</tissue>
    </source>
</reference>